<name>A0ABV7Y402_9ACTN</name>
<organism evidence="3 4">
    <name type="scientific">Tenggerimyces flavus</name>
    <dbReference type="NCBI Taxonomy" id="1708749"/>
    <lineage>
        <taxon>Bacteria</taxon>
        <taxon>Bacillati</taxon>
        <taxon>Actinomycetota</taxon>
        <taxon>Actinomycetes</taxon>
        <taxon>Propionibacteriales</taxon>
        <taxon>Nocardioidaceae</taxon>
        <taxon>Tenggerimyces</taxon>
    </lineage>
</organism>
<comment type="caution">
    <text evidence="3">The sequence shown here is derived from an EMBL/GenBank/DDBJ whole genome shotgun (WGS) entry which is preliminary data.</text>
</comment>
<accession>A0ABV7Y402</accession>
<keyword evidence="2" id="KW-0472">Membrane</keyword>
<evidence type="ECO:0000313" key="3">
    <source>
        <dbReference type="EMBL" id="MFC3759514.1"/>
    </source>
</evidence>
<dbReference type="EMBL" id="JBHRZH010000001">
    <property type="protein sequence ID" value="MFC3759514.1"/>
    <property type="molecule type" value="Genomic_DNA"/>
</dbReference>
<feature type="region of interest" description="Disordered" evidence="1">
    <location>
        <begin position="533"/>
        <end position="577"/>
    </location>
</feature>
<dbReference type="Proteomes" id="UP001595699">
    <property type="component" value="Unassembled WGS sequence"/>
</dbReference>
<feature type="transmembrane region" description="Helical" evidence="2">
    <location>
        <begin position="100"/>
        <end position="123"/>
    </location>
</feature>
<sequence>MTDERQPPPAREASASARADEVWGYELKAEYLPVPAPFPDEPPALPAVKAGWSARLAERKEKVSGDWMPHVGRFLAVGIGGLATFLSTALPAVVQGWITAVLLVVTVLLAYVAVRPFAITAIGDRRYKRWRRKLLREQQAVVEQTRDWTRRRMEHDRQTGGQPEDEAWVPLKPATTQRVDVYGGDPAGAQRLLRSVAGSLLEAGGTVQVVDLAQDGVCHGLVQESIARGRPVQASLLPSDLNTVGLLDHLSSEDVAGVLSEAVHAFERDTSGGGGAGDKALDAALLEQVCRCLRGGLTFARINAAVQVVMYQVPRPVVLERDEYDALVDLLGEGARRAAEGRLVRLAGALNTLAALENKPPTVTRQPAQLTVWELSERVNDMQRDLLGNIVLQVLLHRIRQSETAAPGSRVVVVVGADRFRRQQLETLDQLARRRNIRLVLFFKHLREDAVDVLGGGDAVMFMRLGNAREAEHAATFIGKHHKLVLNQISVSESSSASTTQSRSTNESESDQESVSTGKQWARNRNYHVGVIMDFPHDSGSRNTGENRSTTKGKSTSFSTGTSDSEQTGTSTSESVSMSRVYEYAVEPTLLQSLSSTAFVLVDPRDPGSPRLGDAGVEAPLLPHPPQR</sequence>
<gene>
    <name evidence="3" type="ORF">ACFOUW_01565</name>
</gene>
<evidence type="ECO:0000256" key="1">
    <source>
        <dbReference type="SAM" id="MobiDB-lite"/>
    </source>
</evidence>
<keyword evidence="2" id="KW-0812">Transmembrane</keyword>
<feature type="compositionally biased region" description="Low complexity" evidence="1">
    <location>
        <begin position="550"/>
        <end position="563"/>
    </location>
</feature>
<feature type="transmembrane region" description="Helical" evidence="2">
    <location>
        <begin position="74"/>
        <end position="94"/>
    </location>
</feature>
<reference evidence="4" key="1">
    <citation type="journal article" date="2019" name="Int. J. Syst. Evol. Microbiol.">
        <title>The Global Catalogue of Microorganisms (GCM) 10K type strain sequencing project: providing services to taxonomists for standard genome sequencing and annotation.</title>
        <authorList>
            <consortium name="The Broad Institute Genomics Platform"/>
            <consortium name="The Broad Institute Genome Sequencing Center for Infectious Disease"/>
            <person name="Wu L."/>
            <person name="Ma J."/>
        </authorList>
    </citation>
    <scope>NUCLEOTIDE SEQUENCE [LARGE SCALE GENOMIC DNA]</scope>
    <source>
        <strain evidence="4">CGMCC 4.7241</strain>
    </source>
</reference>
<feature type="compositionally biased region" description="Low complexity" evidence="1">
    <location>
        <begin position="492"/>
        <end position="505"/>
    </location>
</feature>
<feature type="compositionally biased region" description="Polar residues" evidence="1">
    <location>
        <begin position="564"/>
        <end position="577"/>
    </location>
</feature>
<evidence type="ECO:0000313" key="4">
    <source>
        <dbReference type="Proteomes" id="UP001595699"/>
    </source>
</evidence>
<dbReference type="RefSeq" id="WP_205122104.1">
    <property type="nucleotide sequence ID" value="NZ_JAFBCM010000001.1"/>
</dbReference>
<keyword evidence="4" id="KW-1185">Reference proteome</keyword>
<feature type="region of interest" description="Disordered" evidence="1">
    <location>
        <begin position="602"/>
        <end position="628"/>
    </location>
</feature>
<proteinExistence type="predicted"/>
<evidence type="ECO:0000256" key="2">
    <source>
        <dbReference type="SAM" id="Phobius"/>
    </source>
</evidence>
<feature type="region of interest" description="Disordered" evidence="1">
    <location>
        <begin position="492"/>
        <end position="520"/>
    </location>
</feature>
<protein>
    <submittedName>
        <fullName evidence="3">Uncharacterized protein</fullName>
    </submittedName>
</protein>
<keyword evidence="2" id="KW-1133">Transmembrane helix</keyword>